<dbReference type="EMBL" id="OCYS01000118">
    <property type="protein sequence ID" value="SON91624.1"/>
    <property type="molecule type" value="Genomic_DNA"/>
</dbReference>
<comment type="caution">
    <text evidence="2">The sequence shown here is derived from an EMBL/GenBank/DDBJ whole genome shotgun (WGS) entry which is preliminary data.</text>
</comment>
<keyword evidence="4" id="KW-1185">Reference proteome</keyword>
<dbReference type="EMBL" id="OCYT01000122">
    <property type="protein sequence ID" value="SON85255.1"/>
    <property type="molecule type" value="Genomic_DNA"/>
</dbReference>
<reference evidence="3 4" key="1">
    <citation type="submission" date="2017-10" db="EMBL/GenBank/DDBJ databases">
        <authorList>
            <person name="Regsiter A."/>
            <person name="William W."/>
        </authorList>
    </citation>
    <scope>NUCLEOTIDE SEQUENCE [LARGE SCALE GENOMIC DNA]</scope>
    <source>
        <strain evidence="1 4">CFBP6984</strain>
        <strain evidence="2 3">CFBP7430</strain>
    </source>
</reference>
<organism evidence="2 3">
    <name type="scientific">Xanthomonas campestris pv. phaseoli</name>
    <dbReference type="NCBI Taxonomy" id="317013"/>
    <lineage>
        <taxon>Bacteria</taxon>
        <taxon>Pseudomonadati</taxon>
        <taxon>Pseudomonadota</taxon>
        <taxon>Gammaproteobacteria</taxon>
        <taxon>Lysobacterales</taxon>
        <taxon>Lysobacteraceae</taxon>
        <taxon>Xanthomonas</taxon>
    </lineage>
</organism>
<proteinExistence type="predicted"/>
<dbReference type="Proteomes" id="UP000234181">
    <property type="component" value="Unassembled WGS sequence"/>
</dbReference>
<evidence type="ECO:0000313" key="1">
    <source>
        <dbReference type="EMBL" id="SON85255.1"/>
    </source>
</evidence>
<dbReference type="Proteomes" id="UP000234166">
    <property type="component" value="Unassembled WGS sequence"/>
</dbReference>
<evidence type="ECO:0000313" key="3">
    <source>
        <dbReference type="Proteomes" id="UP000234166"/>
    </source>
</evidence>
<accession>A0AB38E2X2</accession>
<gene>
    <name evidence="1" type="ORF">XAP6984_640002</name>
    <name evidence="2" type="ORF">XAP7430_610002</name>
</gene>
<sequence>MHLPSPSGTLSSFMGEKVPEGRMRVWYQAVGGAVLSDLVFFGGGVGQSFHALAGASHFFFACAKKK</sequence>
<evidence type="ECO:0000313" key="2">
    <source>
        <dbReference type="EMBL" id="SON91624.1"/>
    </source>
</evidence>
<protein>
    <submittedName>
        <fullName evidence="2">Uncharacterized protein</fullName>
    </submittedName>
</protein>
<evidence type="ECO:0000313" key="4">
    <source>
        <dbReference type="Proteomes" id="UP000234181"/>
    </source>
</evidence>
<dbReference type="AlphaFoldDB" id="A0AB38E2X2"/>
<name>A0AB38E2X2_XANCH</name>